<feature type="domain" description="DUF6531" evidence="3">
    <location>
        <begin position="762"/>
        <end position="835"/>
    </location>
</feature>
<dbReference type="Gene3D" id="3.55.50.10">
    <property type="entry name" value="Baseplate protein-like domains"/>
    <property type="match status" value="1"/>
</dbReference>
<feature type="non-terminal residue" evidence="5">
    <location>
        <position position="1518"/>
    </location>
</feature>
<dbReference type="EMBL" id="FNJQ01000028">
    <property type="protein sequence ID" value="SDP60222.1"/>
    <property type="molecule type" value="Genomic_DNA"/>
</dbReference>
<accession>A0A1H0U1P5</accession>
<name>A0A1H0U1P5_SELRU</name>
<dbReference type="InterPro" id="IPR006530">
    <property type="entry name" value="YD"/>
</dbReference>
<dbReference type="PANTHER" id="PTHR32305:SF15">
    <property type="entry name" value="PROTEIN RHSA-RELATED"/>
    <property type="match status" value="1"/>
</dbReference>
<dbReference type="InterPro" id="IPR031325">
    <property type="entry name" value="RHS_repeat"/>
</dbReference>
<dbReference type="SUPFAM" id="SSF69279">
    <property type="entry name" value="Phage tail proteins"/>
    <property type="match status" value="1"/>
</dbReference>
<evidence type="ECO:0000256" key="2">
    <source>
        <dbReference type="SAM" id="MobiDB-lite"/>
    </source>
</evidence>
<keyword evidence="1" id="KW-0677">Repeat</keyword>
<dbReference type="Pfam" id="PF20148">
    <property type="entry name" value="DUF6531"/>
    <property type="match status" value="1"/>
</dbReference>
<dbReference type="RefSeq" id="WP_256324666.1">
    <property type="nucleotide sequence ID" value="NZ_FNJQ01000028.1"/>
</dbReference>
<dbReference type="NCBIfam" id="TIGR01643">
    <property type="entry name" value="YD_repeat_2x"/>
    <property type="match status" value="3"/>
</dbReference>
<evidence type="ECO:0000313" key="5">
    <source>
        <dbReference type="EMBL" id="SDP60222.1"/>
    </source>
</evidence>
<protein>
    <submittedName>
        <fullName evidence="5">YD repeat-containing protein</fullName>
    </submittedName>
</protein>
<feature type="compositionally biased region" description="Polar residues" evidence="2">
    <location>
        <begin position="351"/>
        <end position="369"/>
    </location>
</feature>
<dbReference type="Pfam" id="PF05593">
    <property type="entry name" value="RHS_repeat"/>
    <property type="match status" value="2"/>
</dbReference>
<reference evidence="5 6" key="1">
    <citation type="submission" date="2016-10" db="EMBL/GenBank/DDBJ databases">
        <authorList>
            <person name="de Groot N.N."/>
        </authorList>
    </citation>
    <scope>NUCLEOTIDE SEQUENCE [LARGE SCALE GENOMIC DNA]</scope>
    <source>
        <strain evidence="5 6">S137</strain>
    </source>
</reference>
<evidence type="ECO:0000259" key="4">
    <source>
        <dbReference type="Pfam" id="PF25023"/>
    </source>
</evidence>
<dbReference type="Gene3D" id="2.180.10.10">
    <property type="entry name" value="RHS repeat-associated core"/>
    <property type="match status" value="3"/>
</dbReference>
<dbReference type="InterPro" id="IPR045351">
    <property type="entry name" value="DUF6531"/>
</dbReference>
<feature type="domain" description="Teneurin-like YD-shell" evidence="4">
    <location>
        <begin position="874"/>
        <end position="972"/>
    </location>
</feature>
<dbReference type="PANTHER" id="PTHR32305">
    <property type="match status" value="1"/>
</dbReference>
<dbReference type="InterPro" id="IPR056823">
    <property type="entry name" value="TEN-like_YD-shell"/>
</dbReference>
<organism evidence="5 6">
    <name type="scientific">Selenomonas ruminantium</name>
    <dbReference type="NCBI Taxonomy" id="971"/>
    <lineage>
        <taxon>Bacteria</taxon>
        <taxon>Bacillati</taxon>
        <taxon>Bacillota</taxon>
        <taxon>Negativicutes</taxon>
        <taxon>Selenomonadales</taxon>
        <taxon>Selenomonadaceae</taxon>
        <taxon>Selenomonas</taxon>
    </lineage>
</organism>
<feature type="region of interest" description="Disordered" evidence="2">
    <location>
        <begin position="343"/>
        <end position="369"/>
    </location>
</feature>
<dbReference type="InterPro" id="IPR050708">
    <property type="entry name" value="T6SS_VgrG/RHS"/>
</dbReference>
<dbReference type="Pfam" id="PF25023">
    <property type="entry name" value="TEN_YD-shell"/>
    <property type="match status" value="1"/>
</dbReference>
<sequence>MEQTPLGRVRLSGIAYRKIEELEIIEKAGNHGKCVLLLSVDKSFSEQDILRLEQQCIMVSTDDKVIFNGVVVSCQLTSQAEEKRLQMVLYSQSYLLDIGKKSRTFQSESKTLADMANSIAQPYQAEVLVQQDETVSRLVYQEEQTDWEFLCRLAESTGRYTFADAKSKGIRLSLGYIPFRQRKIAAEDIVLGQQVQLEKCLLAQENNTVHRALPCEYTNTVIDSPDISLGVGYGIKNGERDQIIMSSHIESRDGLLVNHLELVNKEGCRVSALAELQDRNRGKYLGGKILAVDGTNVKVHFDVDKSQDEREACWIPYENIVNNYMYSMPDVGDKVFVYQEENGKKMAQGSHRASTDGNSDYDTPENRSLTSTNNLLQFQPGSVILLAGRQGCNSSIISMSDDAGISIHSTQDIIFEADKDIEIQAAQSKTPEQHGQPAADYEKGMSDYTAHGGANIPVDMGSDAEIGSDVGELKSGSAPAEPVVASEQAKVCDAATGTTHAQAEAKPAAGETPASGFIQATGKDGLTLVVGASSIDISKEGNIQIETPVFEESGYIKGTHEIAVDHMDAEEAEQLAVDVGKELLWAGAEMIPVVGNVMSLYDAYQDAKNGDWGMAALDVFCAIPGPGNVAKGLKTGAKGLKAAEKLGKVGKVAVKAGEGLIKAAEVMAKIDKKIKGIVKSIEHVMTGAAEVALKAGKRVSRAADDVLKAAKEAVPHIDDISRIGEKLAGRTEKAIQTVKNGTQRMKEMVKGGWGKFKDKVADPVDLVTGSFILDITDLAFKDLGEYFVLTRCYESLYENKDQHLGRRWLINVGMCLSRDNNRITLLMPDLHLEKFQLQEDGTWQNQRGGSEALKLREDKTGYQIILPAERKCYTFDSEGKLISIQQNNQRPVKLTYQGKFIQHITLSCGQEIRFTYDNDKISSITDPLGRVLRYTYDGDLLTKVTYPNGGNFQYTYDENGLILSVRDLNGKTYVKNTYDRDCRIIRQDMINGGEYLLFYDPQNRINIYTEIHTGQRMTVHYTRQKLVDSITYPDGTVEERGYDKWENQVYQKDRLGRETRWEFNAQGQLLQEIKPDGLITTHTYDKQGQRIRTQDNLGGEICYNYTKEGWLREKKTKQSEGKWQVEAYEYDYQGRMLRKTVNGQETRYWYKEDSPVPCAMRTPCGDEFRYEYDDANRLSIIASEFGERSFGYDSLDHIVSDTDALGNSYTAEFDLMGNLRRECSPKENASEEQSRYWRYAYDGMDNPIHTESPLGIVYAKEYDGESRLTKEIHPEAETGEGISYDYDADGRKIRTHYPDGGVERSFYDAEGNLIKKVTPNHYDPSTDDGAGTTYTYDAGNRRTSVTNEAGDLLEVSRYDAKGRCIYHQDAGQLEASREGMVYATTYRYDLVGNKLEERKAVSEKDGAIQYSLRCWTYDVHNNITEEKTWLTLQSETSASGLTRTICNTYDKQNRLIRVTDNLGAEVKYTYNSIGKRTSEERKVNAEETQLIKYLYDETGRLTDRAEKLNQKRKGTWWA</sequence>
<dbReference type="Proteomes" id="UP000182412">
    <property type="component" value="Unassembled WGS sequence"/>
</dbReference>
<evidence type="ECO:0000313" key="6">
    <source>
        <dbReference type="Proteomes" id="UP000182412"/>
    </source>
</evidence>
<evidence type="ECO:0000259" key="3">
    <source>
        <dbReference type="Pfam" id="PF20148"/>
    </source>
</evidence>
<gene>
    <name evidence="5" type="ORF">SAMN05216366_1281</name>
</gene>
<proteinExistence type="predicted"/>
<evidence type="ECO:0000256" key="1">
    <source>
        <dbReference type="ARBA" id="ARBA00022737"/>
    </source>
</evidence>